<evidence type="ECO:0000313" key="2">
    <source>
        <dbReference type="EMBL" id="PUZ45735.1"/>
    </source>
</evidence>
<proteinExistence type="predicted"/>
<evidence type="ECO:0000313" key="3">
    <source>
        <dbReference type="Proteomes" id="UP000244336"/>
    </source>
</evidence>
<feature type="domain" description="Reverse transcriptase zinc-binding" evidence="1">
    <location>
        <begin position="4"/>
        <end position="34"/>
    </location>
</feature>
<dbReference type="PROSITE" id="PS51257">
    <property type="entry name" value="PROKAR_LIPOPROTEIN"/>
    <property type="match status" value="1"/>
</dbReference>
<dbReference type="InterPro" id="IPR026960">
    <property type="entry name" value="RVT-Znf"/>
</dbReference>
<dbReference type="Proteomes" id="UP000244336">
    <property type="component" value="Chromosome 8"/>
</dbReference>
<evidence type="ECO:0000259" key="1">
    <source>
        <dbReference type="Pfam" id="PF13966"/>
    </source>
</evidence>
<reference evidence="2 3" key="1">
    <citation type="submission" date="2018-04" db="EMBL/GenBank/DDBJ databases">
        <title>WGS assembly of Panicum hallii var. hallii HAL2.</title>
        <authorList>
            <person name="Lovell J."/>
            <person name="Jenkins J."/>
            <person name="Lowry D."/>
            <person name="Mamidi S."/>
            <person name="Sreedasyam A."/>
            <person name="Weng X."/>
            <person name="Barry K."/>
            <person name="Bonette J."/>
            <person name="Campitelli B."/>
            <person name="Daum C."/>
            <person name="Gordon S."/>
            <person name="Gould B."/>
            <person name="Lipzen A."/>
            <person name="MacQueen A."/>
            <person name="Palacio-Mejia J."/>
            <person name="Plott C."/>
            <person name="Shakirov E."/>
            <person name="Shu S."/>
            <person name="Yoshinaga Y."/>
            <person name="Zane M."/>
            <person name="Rokhsar D."/>
            <person name="Grimwood J."/>
            <person name="Schmutz J."/>
            <person name="Juenger T."/>
        </authorList>
    </citation>
    <scope>NUCLEOTIDE SEQUENCE [LARGE SCALE GENOMIC DNA]</scope>
    <source>
        <strain evidence="3">cv. HAL2</strain>
    </source>
</reference>
<protein>
    <recommendedName>
        <fullName evidence="1">Reverse transcriptase zinc-binding domain-containing protein</fullName>
    </recommendedName>
</protein>
<dbReference type="Pfam" id="PF13966">
    <property type="entry name" value="zf-RVT"/>
    <property type="match status" value="1"/>
</dbReference>
<name>A0A2T7CQV7_9POAL</name>
<gene>
    <name evidence="2" type="ORF">GQ55_8G248600</name>
</gene>
<organism evidence="2 3">
    <name type="scientific">Panicum hallii var. hallii</name>
    <dbReference type="NCBI Taxonomy" id="1504633"/>
    <lineage>
        <taxon>Eukaryota</taxon>
        <taxon>Viridiplantae</taxon>
        <taxon>Streptophyta</taxon>
        <taxon>Embryophyta</taxon>
        <taxon>Tracheophyta</taxon>
        <taxon>Spermatophyta</taxon>
        <taxon>Magnoliopsida</taxon>
        <taxon>Liliopsida</taxon>
        <taxon>Poales</taxon>
        <taxon>Poaceae</taxon>
        <taxon>PACMAD clade</taxon>
        <taxon>Panicoideae</taxon>
        <taxon>Panicodae</taxon>
        <taxon>Paniceae</taxon>
        <taxon>Panicinae</taxon>
        <taxon>Panicum</taxon>
        <taxon>Panicum sect. Panicum</taxon>
    </lineage>
</organism>
<dbReference type="Gramene" id="PUZ45735">
    <property type="protein sequence ID" value="PUZ45735"/>
    <property type="gene ID" value="GQ55_8G248600"/>
</dbReference>
<keyword evidence="3" id="KW-1185">Reference proteome</keyword>
<accession>A0A2T7CQV7</accession>
<dbReference type="AlphaFoldDB" id="A0A2T7CQV7"/>
<dbReference type="OrthoDB" id="693277at2759"/>
<dbReference type="EMBL" id="CM009756">
    <property type="protein sequence ID" value="PUZ45735.1"/>
    <property type="molecule type" value="Genomic_DNA"/>
</dbReference>
<sequence length="124" mass="14686">MDMRDSYNCVLCNTSVEEIIDHLFFQCPFSQSCWSLLNLQIALQAPTLQSLDLLKFELHSPLFKSIFILLCWAIWTSRNGFIFEGIQPTVDGCCRTFKKELDLLQHRVKIKYKQHLEEWLNRFP</sequence>